<dbReference type="Proteomes" id="UP000186817">
    <property type="component" value="Unassembled WGS sequence"/>
</dbReference>
<evidence type="ECO:0000256" key="1">
    <source>
        <dbReference type="SAM" id="MobiDB-lite"/>
    </source>
</evidence>
<protein>
    <submittedName>
        <fullName evidence="2">Uncharacterized protein</fullName>
    </submittedName>
</protein>
<name>A0A1Q9CJ84_SYMMI</name>
<comment type="caution">
    <text evidence="2">The sequence shown here is derived from an EMBL/GenBank/DDBJ whole genome shotgun (WGS) entry which is preliminary data.</text>
</comment>
<gene>
    <name evidence="2" type="ORF">AK812_SmicGene36292</name>
</gene>
<dbReference type="AlphaFoldDB" id="A0A1Q9CJ84"/>
<evidence type="ECO:0000313" key="2">
    <source>
        <dbReference type="EMBL" id="OLP82999.1"/>
    </source>
</evidence>
<sequence>MFASRVCQVSSTHVVLSRPRSGHISRQKHPTDYQNATVPSEHRQDSCLDKSLEEVTLLGSVRGCLNTSAEKLYWLQERSSAEGLTARSTAVQRGKHAASFAAIPSSGTDASKEAAEGTLVVYSQGMEGLARLSVLALADVRRPTEQRHLGMRSSPLGFRSEAPALRQTDQGVLGKSAAGTPPSQPDTSMEDSCLRLLAGTACGHAAMVRDAGRSRPQEAGPRESRLWLAPPKKHRSFEEGKRRELL</sequence>
<keyword evidence="3" id="KW-1185">Reference proteome</keyword>
<feature type="region of interest" description="Disordered" evidence="1">
    <location>
        <begin position="18"/>
        <end position="42"/>
    </location>
</feature>
<feature type="region of interest" description="Disordered" evidence="1">
    <location>
        <begin position="209"/>
        <end position="246"/>
    </location>
</feature>
<dbReference type="EMBL" id="LSRX01001150">
    <property type="protein sequence ID" value="OLP82999.1"/>
    <property type="molecule type" value="Genomic_DNA"/>
</dbReference>
<accession>A0A1Q9CJ84</accession>
<proteinExistence type="predicted"/>
<reference evidence="2 3" key="1">
    <citation type="submission" date="2016-02" db="EMBL/GenBank/DDBJ databases">
        <title>Genome analysis of coral dinoflagellate symbionts highlights evolutionary adaptations to a symbiotic lifestyle.</title>
        <authorList>
            <person name="Aranda M."/>
            <person name="Li Y."/>
            <person name="Liew Y.J."/>
            <person name="Baumgarten S."/>
            <person name="Simakov O."/>
            <person name="Wilson M."/>
            <person name="Piel J."/>
            <person name="Ashoor H."/>
            <person name="Bougouffa S."/>
            <person name="Bajic V.B."/>
            <person name="Ryu T."/>
            <person name="Ravasi T."/>
            <person name="Bayer T."/>
            <person name="Micklem G."/>
            <person name="Kim H."/>
            <person name="Bhak J."/>
            <person name="Lajeunesse T.C."/>
            <person name="Voolstra C.R."/>
        </authorList>
    </citation>
    <scope>NUCLEOTIDE SEQUENCE [LARGE SCALE GENOMIC DNA]</scope>
    <source>
        <strain evidence="2 3">CCMP2467</strain>
    </source>
</reference>
<organism evidence="2 3">
    <name type="scientific">Symbiodinium microadriaticum</name>
    <name type="common">Dinoflagellate</name>
    <name type="synonym">Zooxanthella microadriatica</name>
    <dbReference type="NCBI Taxonomy" id="2951"/>
    <lineage>
        <taxon>Eukaryota</taxon>
        <taxon>Sar</taxon>
        <taxon>Alveolata</taxon>
        <taxon>Dinophyceae</taxon>
        <taxon>Suessiales</taxon>
        <taxon>Symbiodiniaceae</taxon>
        <taxon>Symbiodinium</taxon>
    </lineage>
</organism>
<feature type="compositionally biased region" description="Basic and acidic residues" evidence="1">
    <location>
        <begin position="210"/>
        <end position="225"/>
    </location>
</feature>
<feature type="compositionally biased region" description="Basic and acidic residues" evidence="1">
    <location>
        <begin position="236"/>
        <end position="246"/>
    </location>
</feature>
<evidence type="ECO:0000313" key="3">
    <source>
        <dbReference type="Proteomes" id="UP000186817"/>
    </source>
</evidence>